<keyword evidence="7 14" id="KW-0418">Kinase</keyword>
<evidence type="ECO:0000313" key="14">
    <source>
        <dbReference type="EMBL" id="MBU5676308.1"/>
    </source>
</evidence>
<dbReference type="RefSeq" id="WP_216415986.1">
    <property type="nucleotide sequence ID" value="NZ_JAHLQK010000003.1"/>
</dbReference>
<dbReference type="InterPro" id="IPR045540">
    <property type="entry name" value="YegS/DAGK_C"/>
</dbReference>
<dbReference type="InterPro" id="IPR050187">
    <property type="entry name" value="Lipid_Phosphate_FormReg"/>
</dbReference>
<dbReference type="NCBIfam" id="TIGR00147">
    <property type="entry name" value="YegS/Rv2252/BmrU family lipid kinase"/>
    <property type="match status" value="1"/>
</dbReference>
<keyword evidence="8" id="KW-0067">ATP-binding</keyword>
<accession>A0ABS6G1Q9</accession>
<evidence type="ECO:0000256" key="6">
    <source>
        <dbReference type="ARBA" id="ARBA00022741"/>
    </source>
</evidence>
<reference evidence="14 15" key="1">
    <citation type="submission" date="2021-06" db="EMBL/GenBank/DDBJ databases">
        <authorList>
            <person name="Sun Q."/>
            <person name="Li D."/>
        </authorList>
    </citation>
    <scope>NUCLEOTIDE SEQUENCE [LARGE SCALE GENOMIC DNA]</scope>
    <source>
        <strain evidence="14 15">MSJ-5</strain>
    </source>
</reference>
<evidence type="ECO:0000256" key="7">
    <source>
        <dbReference type="ARBA" id="ARBA00022777"/>
    </source>
</evidence>
<evidence type="ECO:0000256" key="3">
    <source>
        <dbReference type="ARBA" id="ARBA00022516"/>
    </source>
</evidence>
<sequence length="290" mass="32022">MSYLFIVNPVAGKGNGSKIIPIIKEVMDTYKCTYEIKITEKIGDAKLFAEEAKTKNFSIIVSVGGDGTLHEVVNGMVGGLQKLGVIPAGTGNDFARTLNISFNLREALEILAKKKSIPVDIGRLNGKHFVNFCSIGLDALIAQEANKIKKYFSSTYSYVIGVIKALGKFKSLKVDLIIDGIKYNEEIMLIAVCNGAYYGGGMKIAPNAEVFDGQFDICVVRKMSKLKLLFLFPTIFKGEHVKYKEVKMYRGKDVQIFSAENMNVNADGEIIDNRPIKFEAVNKKIEVIVP</sequence>
<dbReference type="EMBL" id="JAHLQK010000003">
    <property type="protein sequence ID" value="MBU5676308.1"/>
    <property type="molecule type" value="Genomic_DNA"/>
</dbReference>
<protein>
    <submittedName>
        <fullName evidence="14">Diacylglycerol kinase family lipid kinase</fullName>
    </submittedName>
</protein>
<keyword evidence="11" id="KW-0594">Phospholipid biosynthesis</keyword>
<feature type="domain" description="DAGKc" evidence="13">
    <location>
        <begin position="1"/>
        <end position="128"/>
    </location>
</feature>
<dbReference type="GO" id="GO:0016301">
    <property type="term" value="F:kinase activity"/>
    <property type="evidence" value="ECO:0007669"/>
    <property type="project" value="UniProtKB-KW"/>
</dbReference>
<dbReference type="InterPro" id="IPR001206">
    <property type="entry name" value="Diacylglycerol_kinase_cat_dom"/>
</dbReference>
<dbReference type="PANTHER" id="PTHR12358">
    <property type="entry name" value="SPHINGOSINE KINASE"/>
    <property type="match status" value="1"/>
</dbReference>
<dbReference type="Pfam" id="PF19279">
    <property type="entry name" value="YegS_C"/>
    <property type="match status" value="1"/>
</dbReference>
<organism evidence="14 15">
    <name type="scientific">Alkaliphilus flagellatus</name>
    <dbReference type="NCBI Taxonomy" id="2841507"/>
    <lineage>
        <taxon>Bacteria</taxon>
        <taxon>Bacillati</taxon>
        <taxon>Bacillota</taxon>
        <taxon>Clostridia</taxon>
        <taxon>Peptostreptococcales</taxon>
        <taxon>Natronincolaceae</taxon>
        <taxon>Alkaliphilus</taxon>
    </lineage>
</organism>
<evidence type="ECO:0000313" key="15">
    <source>
        <dbReference type="Proteomes" id="UP000779508"/>
    </source>
</evidence>
<name>A0ABS6G1Q9_9FIRM</name>
<evidence type="ECO:0000256" key="10">
    <source>
        <dbReference type="ARBA" id="ARBA00023098"/>
    </source>
</evidence>
<keyword evidence="12" id="KW-1208">Phospholipid metabolism</keyword>
<evidence type="ECO:0000256" key="2">
    <source>
        <dbReference type="ARBA" id="ARBA00005983"/>
    </source>
</evidence>
<evidence type="ECO:0000256" key="4">
    <source>
        <dbReference type="ARBA" id="ARBA00022679"/>
    </source>
</evidence>
<comment type="cofactor">
    <cofactor evidence="1">
        <name>Mg(2+)</name>
        <dbReference type="ChEBI" id="CHEBI:18420"/>
    </cofactor>
</comment>
<evidence type="ECO:0000256" key="8">
    <source>
        <dbReference type="ARBA" id="ARBA00022840"/>
    </source>
</evidence>
<keyword evidence="10" id="KW-0443">Lipid metabolism</keyword>
<proteinExistence type="inferred from homology"/>
<keyword evidence="9" id="KW-0460">Magnesium</keyword>
<comment type="caution">
    <text evidence="14">The sequence shown here is derived from an EMBL/GenBank/DDBJ whole genome shotgun (WGS) entry which is preliminary data.</text>
</comment>
<keyword evidence="3" id="KW-0444">Lipid biosynthesis</keyword>
<keyword evidence="5" id="KW-0479">Metal-binding</keyword>
<evidence type="ECO:0000256" key="12">
    <source>
        <dbReference type="ARBA" id="ARBA00023264"/>
    </source>
</evidence>
<keyword evidence="6" id="KW-0547">Nucleotide-binding</keyword>
<dbReference type="Proteomes" id="UP000779508">
    <property type="component" value="Unassembled WGS sequence"/>
</dbReference>
<dbReference type="PROSITE" id="PS50146">
    <property type="entry name" value="DAGK"/>
    <property type="match status" value="1"/>
</dbReference>
<evidence type="ECO:0000256" key="11">
    <source>
        <dbReference type="ARBA" id="ARBA00023209"/>
    </source>
</evidence>
<comment type="similarity">
    <text evidence="2">Belongs to the diacylglycerol/lipid kinase family.</text>
</comment>
<evidence type="ECO:0000256" key="9">
    <source>
        <dbReference type="ARBA" id="ARBA00022842"/>
    </source>
</evidence>
<dbReference type="PANTHER" id="PTHR12358:SF106">
    <property type="entry name" value="LIPID KINASE YEGS"/>
    <property type="match status" value="1"/>
</dbReference>
<dbReference type="SMART" id="SM00046">
    <property type="entry name" value="DAGKc"/>
    <property type="match status" value="1"/>
</dbReference>
<evidence type="ECO:0000256" key="5">
    <source>
        <dbReference type="ARBA" id="ARBA00022723"/>
    </source>
</evidence>
<dbReference type="InterPro" id="IPR005218">
    <property type="entry name" value="Diacylglycerol/lipid_kinase"/>
</dbReference>
<gene>
    <name evidence="14" type="ORF">KQI88_07755</name>
</gene>
<evidence type="ECO:0000259" key="13">
    <source>
        <dbReference type="PROSITE" id="PS50146"/>
    </source>
</evidence>
<keyword evidence="15" id="KW-1185">Reference proteome</keyword>
<evidence type="ECO:0000256" key="1">
    <source>
        <dbReference type="ARBA" id="ARBA00001946"/>
    </source>
</evidence>
<dbReference type="Pfam" id="PF00781">
    <property type="entry name" value="DAGK_cat"/>
    <property type="match status" value="1"/>
</dbReference>
<keyword evidence="4" id="KW-0808">Transferase</keyword>